<evidence type="ECO:0000256" key="10">
    <source>
        <dbReference type="SAM" id="SignalP"/>
    </source>
</evidence>
<dbReference type="Gene3D" id="2.170.130.10">
    <property type="entry name" value="TonB-dependent receptor, plug domain"/>
    <property type="match status" value="1"/>
</dbReference>
<evidence type="ECO:0000256" key="7">
    <source>
        <dbReference type="ARBA" id="ARBA00023237"/>
    </source>
</evidence>
<dbReference type="InterPro" id="IPR039426">
    <property type="entry name" value="TonB-dep_rcpt-like"/>
</dbReference>
<dbReference type="InterPro" id="IPR037066">
    <property type="entry name" value="Plug_dom_sf"/>
</dbReference>
<dbReference type="NCBIfam" id="TIGR01778">
    <property type="entry name" value="TonB-copper"/>
    <property type="match status" value="1"/>
</dbReference>
<proteinExistence type="inferred from homology"/>
<keyword evidence="10" id="KW-0732">Signal</keyword>
<evidence type="ECO:0000256" key="6">
    <source>
        <dbReference type="ARBA" id="ARBA00023136"/>
    </source>
</evidence>
<evidence type="ECO:0000313" key="13">
    <source>
        <dbReference type="EMBL" id="MBR9971964.1"/>
    </source>
</evidence>
<dbReference type="EMBL" id="JAGTUF010000007">
    <property type="protein sequence ID" value="MBR9971964.1"/>
    <property type="molecule type" value="Genomic_DNA"/>
</dbReference>
<dbReference type="PROSITE" id="PS51318">
    <property type="entry name" value="TAT"/>
    <property type="match status" value="1"/>
</dbReference>
<feature type="signal peptide" evidence="10">
    <location>
        <begin position="1"/>
        <end position="33"/>
    </location>
</feature>
<dbReference type="PANTHER" id="PTHR30069:SF49">
    <property type="entry name" value="OUTER MEMBRANE PROTEIN C"/>
    <property type="match status" value="1"/>
</dbReference>
<dbReference type="InterPro" id="IPR012910">
    <property type="entry name" value="Plug_dom"/>
</dbReference>
<evidence type="ECO:0000256" key="5">
    <source>
        <dbReference type="ARBA" id="ARBA00023077"/>
    </source>
</evidence>
<evidence type="ECO:0000259" key="11">
    <source>
        <dbReference type="Pfam" id="PF00593"/>
    </source>
</evidence>
<organism evidence="13 14">
    <name type="scientific">Magnetospirillum sulfuroxidans</name>
    <dbReference type="NCBI Taxonomy" id="611300"/>
    <lineage>
        <taxon>Bacteria</taxon>
        <taxon>Pseudomonadati</taxon>
        <taxon>Pseudomonadota</taxon>
        <taxon>Alphaproteobacteria</taxon>
        <taxon>Rhodospirillales</taxon>
        <taxon>Rhodospirillaceae</taxon>
        <taxon>Magnetospirillum</taxon>
    </lineage>
</organism>
<accession>A0ABS5IC16</accession>
<name>A0ABS5IC16_9PROT</name>
<feature type="domain" description="TonB-dependent receptor-like beta-barrel" evidence="11">
    <location>
        <begin position="221"/>
        <end position="644"/>
    </location>
</feature>
<dbReference type="Proteomes" id="UP000680714">
    <property type="component" value="Unassembled WGS sequence"/>
</dbReference>
<reference evidence="13 14" key="1">
    <citation type="submission" date="2021-04" db="EMBL/GenBank/DDBJ databases">
        <title>Magnetospirillum sulfuroxidans sp. nov., a facultative chemolithoautotrophic sulfur-oxidizing alphaproteobacterium isolated from freshwater sediment and proposals for Paramagetospirillum gen. nov., and Magnetospirillaceae fam. nov.</title>
        <authorList>
            <person name="Koziaeva V."/>
            <person name="Geelhoed J.S."/>
            <person name="Sorokin D.Y."/>
            <person name="Grouzdev D.S."/>
        </authorList>
    </citation>
    <scope>NUCLEOTIDE SEQUENCE [LARGE SCALE GENOMIC DNA]</scope>
    <source>
        <strain evidence="13 14">J10</strain>
    </source>
</reference>
<keyword evidence="13" id="KW-0675">Receptor</keyword>
<evidence type="ECO:0000256" key="8">
    <source>
        <dbReference type="PROSITE-ProRule" id="PRU01360"/>
    </source>
</evidence>
<evidence type="ECO:0000256" key="4">
    <source>
        <dbReference type="ARBA" id="ARBA00022692"/>
    </source>
</evidence>
<keyword evidence="4 8" id="KW-0812">Transmembrane</keyword>
<dbReference type="RefSeq" id="WP_211548249.1">
    <property type="nucleotide sequence ID" value="NZ_JAGTUF010000007.1"/>
</dbReference>
<comment type="subcellular location">
    <subcellularLocation>
        <location evidence="1 8">Cell outer membrane</location>
        <topology evidence="1 8">Multi-pass membrane protein</topology>
    </subcellularLocation>
</comment>
<feature type="chain" id="PRO_5047487612" evidence="10">
    <location>
        <begin position="34"/>
        <end position="688"/>
    </location>
</feature>
<comment type="caution">
    <text evidence="13">The sequence shown here is derived from an EMBL/GenBank/DDBJ whole genome shotgun (WGS) entry which is preliminary data.</text>
</comment>
<keyword evidence="5 9" id="KW-0798">TonB box</keyword>
<dbReference type="InterPro" id="IPR006311">
    <property type="entry name" value="TAT_signal"/>
</dbReference>
<evidence type="ECO:0000259" key="12">
    <source>
        <dbReference type="Pfam" id="PF07715"/>
    </source>
</evidence>
<evidence type="ECO:0000256" key="1">
    <source>
        <dbReference type="ARBA" id="ARBA00004571"/>
    </source>
</evidence>
<evidence type="ECO:0000256" key="2">
    <source>
        <dbReference type="ARBA" id="ARBA00022448"/>
    </source>
</evidence>
<protein>
    <submittedName>
        <fullName evidence="13">TonB-dependent copper receptor</fullName>
    </submittedName>
</protein>
<dbReference type="InterPro" id="IPR036942">
    <property type="entry name" value="Beta-barrel_TonB_sf"/>
</dbReference>
<keyword evidence="3 8" id="KW-1134">Transmembrane beta strand</keyword>
<dbReference type="CDD" id="cd01347">
    <property type="entry name" value="ligand_gated_channel"/>
    <property type="match status" value="1"/>
</dbReference>
<evidence type="ECO:0000256" key="9">
    <source>
        <dbReference type="RuleBase" id="RU003357"/>
    </source>
</evidence>
<sequence>MTQRTHILGRRALRASTAALTLALFLPVSAAWAEEPAADPKAKAEDDNKAKTTTLKEVVVTAPAMEQPMVIETDTSNPRSPIPPADGAGYLKNIPGFSVARQGGIDGDPVLRGIGGSRLNVLLDEAPLLGGCPNRMDPPTAYIFPDSFDKLTVLKGPQSVVHGGSALGTILIEREPPKFDTPTLRGSASALYGSHDRNDEVIDAQGGAKEGFLRAIATHSSSDDYRDGNGDALHSRYWRQSGTAMVGWTPDADTLLQFSFDKSQAQAAMPGKMMDGTQFDREGVNLEFSKTNISPLLAKVKFLAYHNYVDHVMDIYSMRYNLGGMGTMTAASQVDHLMQGGKAMAELTPDAQTLISLGIDYNHDEHTGRTQSLAEYRNGVSLDSKARVRDISFDTYSGFGEVTRELSAADRVVGGYRLTRVEATRHNVQPNLTDDRTLHSGFVRYERNVDVGLPLTTFASLGHVERAPDFWERNKVTSSDRTFKLATEKTEQLDIGALFKQGPWRASASLFYAYTDDFILVASSDAKSVEARRWGGEGDIAYQFQPSWSVEATAAYVHGNNLTDNVALAQTPPLDTSVAVKYDDGEFMGGLHLRAVAGQHRTNNGWGSVIGQDIGETGGFAVFSLNGGWRLNDAVTLTGGVDNIFDKTYAEHISKTGAWSGADLAAYNDNVRVNEPGRTFWMRGSVKF</sequence>
<dbReference type="Gene3D" id="2.40.170.20">
    <property type="entry name" value="TonB-dependent receptor, beta-barrel domain"/>
    <property type="match status" value="1"/>
</dbReference>
<keyword evidence="6 8" id="KW-0472">Membrane</keyword>
<gene>
    <name evidence="13" type="ORF">KEC16_09575</name>
</gene>
<keyword evidence="7 8" id="KW-0998">Cell outer membrane</keyword>
<dbReference type="Pfam" id="PF07715">
    <property type="entry name" value="Plug"/>
    <property type="match status" value="1"/>
</dbReference>
<evidence type="ECO:0000313" key="14">
    <source>
        <dbReference type="Proteomes" id="UP000680714"/>
    </source>
</evidence>
<dbReference type="PROSITE" id="PS52016">
    <property type="entry name" value="TONB_DEPENDENT_REC_3"/>
    <property type="match status" value="1"/>
</dbReference>
<comment type="similarity">
    <text evidence="8 9">Belongs to the TonB-dependent receptor family.</text>
</comment>
<feature type="domain" description="TonB-dependent receptor plug" evidence="12">
    <location>
        <begin position="88"/>
        <end position="168"/>
    </location>
</feature>
<dbReference type="PANTHER" id="PTHR30069">
    <property type="entry name" value="TONB-DEPENDENT OUTER MEMBRANE RECEPTOR"/>
    <property type="match status" value="1"/>
</dbReference>
<dbReference type="InterPro" id="IPR010100">
    <property type="entry name" value="TonB-dep_Cu_rcpt"/>
</dbReference>
<dbReference type="SUPFAM" id="SSF56935">
    <property type="entry name" value="Porins"/>
    <property type="match status" value="1"/>
</dbReference>
<keyword evidence="14" id="KW-1185">Reference proteome</keyword>
<keyword evidence="2 8" id="KW-0813">Transport</keyword>
<dbReference type="Pfam" id="PF00593">
    <property type="entry name" value="TonB_dep_Rec_b-barrel"/>
    <property type="match status" value="1"/>
</dbReference>
<evidence type="ECO:0000256" key="3">
    <source>
        <dbReference type="ARBA" id="ARBA00022452"/>
    </source>
</evidence>
<dbReference type="InterPro" id="IPR000531">
    <property type="entry name" value="Beta-barrel_TonB"/>
</dbReference>